<comment type="similarity">
    <text evidence="2">Belongs to the BIG1 family.</text>
</comment>
<evidence type="ECO:0000256" key="7">
    <source>
        <dbReference type="ARBA" id="ARBA00022989"/>
    </source>
</evidence>
<dbReference type="RefSeq" id="XP_013254007.1">
    <property type="nucleotide sequence ID" value="XM_013398553.1"/>
</dbReference>
<dbReference type="InterPro" id="IPR046756">
    <property type="entry name" value="VAS1/VOA1_TM"/>
</dbReference>
<keyword evidence="9" id="KW-0961">Cell wall biogenesis/degradation</keyword>
<evidence type="ECO:0000259" key="11">
    <source>
        <dbReference type="Pfam" id="PF20520"/>
    </source>
</evidence>
<keyword evidence="13" id="KW-1185">Reference proteome</keyword>
<evidence type="ECO:0000256" key="1">
    <source>
        <dbReference type="ARBA" id="ARBA00004115"/>
    </source>
</evidence>
<reference evidence="12 13" key="1">
    <citation type="submission" date="2013-03" db="EMBL/GenBank/DDBJ databases">
        <title>The Genome Sequence of Exophiala aquamarina CBS 119918.</title>
        <authorList>
            <consortium name="The Broad Institute Genomics Platform"/>
            <person name="Cuomo C."/>
            <person name="de Hoog S."/>
            <person name="Gorbushina A."/>
            <person name="Walker B."/>
            <person name="Young S.K."/>
            <person name="Zeng Q."/>
            <person name="Gargeya S."/>
            <person name="Fitzgerald M."/>
            <person name="Haas B."/>
            <person name="Abouelleil A."/>
            <person name="Allen A.W."/>
            <person name="Alvarado L."/>
            <person name="Arachchi H.M."/>
            <person name="Berlin A.M."/>
            <person name="Chapman S.B."/>
            <person name="Gainer-Dewar J."/>
            <person name="Goldberg J."/>
            <person name="Griggs A."/>
            <person name="Gujja S."/>
            <person name="Hansen M."/>
            <person name="Howarth C."/>
            <person name="Imamovic A."/>
            <person name="Ireland A."/>
            <person name="Larimer J."/>
            <person name="McCowan C."/>
            <person name="Murphy C."/>
            <person name="Pearson M."/>
            <person name="Poon T.W."/>
            <person name="Priest M."/>
            <person name="Roberts A."/>
            <person name="Saif S."/>
            <person name="Shea T."/>
            <person name="Sisk P."/>
            <person name="Sykes S."/>
            <person name="Wortman J."/>
            <person name="Nusbaum C."/>
            <person name="Birren B."/>
        </authorList>
    </citation>
    <scope>NUCLEOTIDE SEQUENCE [LARGE SCALE GENOMIC DNA]</scope>
    <source>
        <strain evidence="12 13">CBS 119918</strain>
    </source>
</reference>
<dbReference type="EMBL" id="AMGV01000024">
    <property type="protein sequence ID" value="KEF51417.1"/>
    <property type="molecule type" value="Genomic_DNA"/>
</dbReference>
<evidence type="ECO:0000256" key="10">
    <source>
        <dbReference type="SAM" id="Phobius"/>
    </source>
</evidence>
<dbReference type="GO" id="GO:0009272">
    <property type="term" value="P:fungal-type cell wall biogenesis"/>
    <property type="evidence" value="ECO:0007669"/>
    <property type="project" value="TreeGrafter"/>
</dbReference>
<evidence type="ECO:0000256" key="8">
    <source>
        <dbReference type="ARBA" id="ARBA00023136"/>
    </source>
</evidence>
<feature type="domain" description="V-type proton ATPase subunit S1/VOA1 transmembrane" evidence="11">
    <location>
        <begin position="251"/>
        <end position="290"/>
    </location>
</feature>
<evidence type="ECO:0000256" key="2">
    <source>
        <dbReference type="ARBA" id="ARBA00008203"/>
    </source>
</evidence>
<organism evidence="12 13">
    <name type="scientific">Exophiala aquamarina CBS 119918</name>
    <dbReference type="NCBI Taxonomy" id="1182545"/>
    <lineage>
        <taxon>Eukaryota</taxon>
        <taxon>Fungi</taxon>
        <taxon>Dikarya</taxon>
        <taxon>Ascomycota</taxon>
        <taxon>Pezizomycotina</taxon>
        <taxon>Eurotiomycetes</taxon>
        <taxon>Chaetothyriomycetidae</taxon>
        <taxon>Chaetothyriales</taxon>
        <taxon>Herpotrichiellaceae</taxon>
        <taxon>Exophiala</taxon>
    </lineage>
</organism>
<evidence type="ECO:0000313" key="12">
    <source>
        <dbReference type="EMBL" id="KEF51417.1"/>
    </source>
</evidence>
<evidence type="ECO:0000313" key="13">
    <source>
        <dbReference type="Proteomes" id="UP000027920"/>
    </source>
</evidence>
<dbReference type="PANTHER" id="PTHR28285">
    <property type="entry name" value="PROTEIN BIG1"/>
    <property type="match status" value="1"/>
</dbReference>
<proteinExistence type="inferred from homology"/>
<protein>
    <recommendedName>
        <fullName evidence="3">Protein BIG1</fullName>
    </recommendedName>
</protein>
<gene>
    <name evidence="12" type="ORF">A1O9_12566</name>
</gene>
<dbReference type="AlphaFoldDB" id="A0A072NVJ7"/>
<accession>A0A072NVJ7</accession>
<dbReference type="HOGENOM" id="CLU_062461_0_0_1"/>
<dbReference type="GO" id="GO:0071555">
    <property type="term" value="P:cell wall organization"/>
    <property type="evidence" value="ECO:0007669"/>
    <property type="project" value="UniProtKB-KW"/>
</dbReference>
<evidence type="ECO:0000256" key="9">
    <source>
        <dbReference type="ARBA" id="ARBA00023316"/>
    </source>
</evidence>
<dbReference type="InterPro" id="IPR037654">
    <property type="entry name" value="Big1"/>
</dbReference>
<sequence>MRFFGPCALALAVEGAYGYLDAQPFFMFSTSELLISSSRLQNAQAITSDVALTLSQCPSDYYILVSQQGVSARDYQCKKNTPALAQRLSTSQQPGSVIKSSLAVTDVVGTVDPTTWTELLQTTCGVQTTEIHAADGEIPTSLTPAPRLIHLRLPAPSSESRAQGLASNDAFFATLLEMLPTQKYTVLYTTRRAREGWFNAQVLEPLDYEMDSDIQEALHSDLKRNLGTRVASGNKTENQTMIDGPLFDKYQFFTPGIFMGFLTGFLLLSILYVAVSAVASLQVTYAAFDKETGALAGKKAQ</sequence>
<keyword evidence="4 10" id="KW-0812">Transmembrane</keyword>
<dbReference type="STRING" id="1182545.A0A072NVJ7"/>
<keyword evidence="6" id="KW-0256">Endoplasmic reticulum</keyword>
<comment type="subcellular location">
    <subcellularLocation>
        <location evidence="1">Endoplasmic reticulum membrane</location>
        <topology evidence="1">Single-pass type I membrane protein</topology>
    </subcellularLocation>
</comment>
<dbReference type="PANTHER" id="PTHR28285:SF1">
    <property type="entry name" value="PROTEIN BIG1"/>
    <property type="match status" value="1"/>
</dbReference>
<dbReference type="Proteomes" id="UP000027920">
    <property type="component" value="Unassembled WGS sequence"/>
</dbReference>
<evidence type="ECO:0000256" key="3">
    <source>
        <dbReference type="ARBA" id="ARBA00022089"/>
    </source>
</evidence>
<evidence type="ECO:0000256" key="4">
    <source>
        <dbReference type="ARBA" id="ARBA00022692"/>
    </source>
</evidence>
<keyword evidence="8 10" id="KW-0472">Membrane</keyword>
<keyword evidence="7 10" id="KW-1133">Transmembrane helix</keyword>
<dbReference type="GO" id="GO:0005789">
    <property type="term" value="C:endoplasmic reticulum membrane"/>
    <property type="evidence" value="ECO:0007669"/>
    <property type="project" value="UniProtKB-SubCell"/>
</dbReference>
<dbReference type="GO" id="GO:0006078">
    <property type="term" value="P:(1-&gt;6)-beta-D-glucan biosynthetic process"/>
    <property type="evidence" value="ECO:0007669"/>
    <property type="project" value="TreeGrafter"/>
</dbReference>
<comment type="caution">
    <text evidence="12">The sequence shown here is derived from an EMBL/GenBank/DDBJ whole genome shotgun (WGS) entry which is preliminary data.</text>
</comment>
<keyword evidence="5" id="KW-0732">Signal</keyword>
<dbReference type="VEuPathDB" id="FungiDB:A1O9_12566"/>
<dbReference type="OrthoDB" id="9985059at2759"/>
<dbReference type="Pfam" id="PF20520">
    <property type="entry name" value="Ac45-VOA1_TM"/>
    <property type="match status" value="1"/>
</dbReference>
<evidence type="ECO:0000256" key="6">
    <source>
        <dbReference type="ARBA" id="ARBA00022824"/>
    </source>
</evidence>
<feature type="transmembrane region" description="Helical" evidence="10">
    <location>
        <begin position="257"/>
        <end position="281"/>
    </location>
</feature>
<evidence type="ECO:0000256" key="5">
    <source>
        <dbReference type="ARBA" id="ARBA00022729"/>
    </source>
</evidence>
<name>A0A072NVJ7_9EURO</name>
<dbReference type="GeneID" id="25287460"/>